<accession>A6NYU2</accession>
<gene>
    <name evidence="1" type="ORF">BACCAP_03393</name>
</gene>
<evidence type="ECO:0000313" key="2">
    <source>
        <dbReference type="Proteomes" id="UP000003639"/>
    </source>
</evidence>
<protein>
    <recommendedName>
        <fullName evidence="3">Conjugal transfer protein</fullName>
    </recommendedName>
</protein>
<comment type="caution">
    <text evidence="1">The sequence shown here is derived from an EMBL/GenBank/DDBJ whole genome shotgun (WGS) entry which is preliminary data.</text>
</comment>
<proteinExistence type="predicted"/>
<dbReference type="STRING" id="411467.BACCAP_03393"/>
<evidence type="ECO:0008006" key="3">
    <source>
        <dbReference type="Google" id="ProtNLM"/>
    </source>
</evidence>
<evidence type="ECO:0000313" key="1">
    <source>
        <dbReference type="EMBL" id="EDM98591.1"/>
    </source>
</evidence>
<dbReference type="Proteomes" id="UP000003639">
    <property type="component" value="Unassembled WGS sequence"/>
</dbReference>
<dbReference type="Pfam" id="PF14205">
    <property type="entry name" value="Cys_rich_KTR"/>
    <property type="match status" value="1"/>
</dbReference>
<reference evidence="1 2" key="2">
    <citation type="submission" date="2007-06" db="EMBL/GenBank/DDBJ databases">
        <title>Draft genome sequence of Pseudoflavonifractor capillosus ATCC 29799.</title>
        <authorList>
            <person name="Sudarsanam P."/>
            <person name="Ley R."/>
            <person name="Guruge J."/>
            <person name="Turnbaugh P.J."/>
            <person name="Mahowald M."/>
            <person name="Liep D."/>
            <person name="Gordon J."/>
        </authorList>
    </citation>
    <scope>NUCLEOTIDE SEQUENCE [LARGE SCALE GENOMIC DNA]</scope>
    <source>
        <strain evidence="1 2">ATCC 29799</strain>
    </source>
</reference>
<organism evidence="1 2">
    <name type="scientific">Pseudoflavonifractor capillosus ATCC 29799</name>
    <dbReference type="NCBI Taxonomy" id="411467"/>
    <lineage>
        <taxon>Bacteria</taxon>
        <taxon>Bacillati</taxon>
        <taxon>Bacillota</taxon>
        <taxon>Clostridia</taxon>
        <taxon>Eubacteriales</taxon>
        <taxon>Oscillospiraceae</taxon>
        <taxon>Pseudoflavonifractor</taxon>
    </lineage>
</organism>
<keyword evidence="2" id="KW-1185">Reference proteome</keyword>
<sequence>MRQDTELINFPLYCPKCKQETLVNVKKSKLSVIRMADLISKEDNEL</sequence>
<dbReference type="EMBL" id="AAXG02000032">
    <property type="protein sequence ID" value="EDM98591.1"/>
    <property type="molecule type" value="Genomic_DNA"/>
</dbReference>
<name>A6NYU2_9FIRM</name>
<dbReference type="AlphaFoldDB" id="A6NYU2"/>
<dbReference type="InterPro" id="IPR025957">
    <property type="entry name" value="Cys_rich_KTR"/>
</dbReference>
<reference evidence="1 2" key="1">
    <citation type="submission" date="2007-04" db="EMBL/GenBank/DDBJ databases">
        <authorList>
            <person name="Fulton L."/>
            <person name="Clifton S."/>
            <person name="Fulton B."/>
            <person name="Xu J."/>
            <person name="Minx P."/>
            <person name="Pepin K.H."/>
            <person name="Johnson M."/>
            <person name="Thiruvilangam P."/>
            <person name="Bhonagiri V."/>
            <person name="Nash W.E."/>
            <person name="Mardis E.R."/>
            <person name="Wilson R.K."/>
        </authorList>
    </citation>
    <scope>NUCLEOTIDE SEQUENCE [LARGE SCALE GENOMIC DNA]</scope>
    <source>
        <strain evidence="1 2">ATCC 29799</strain>
    </source>
</reference>